<gene>
    <name evidence="4" type="ORF">SCLCIDRAFT_30618</name>
</gene>
<keyword evidence="1" id="KW-0479">Metal-binding</keyword>
<dbReference type="InterPro" id="IPR049233">
    <property type="entry name" value="DUF6830"/>
</dbReference>
<feature type="compositionally biased region" description="Polar residues" evidence="2">
    <location>
        <begin position="1320"/>
        <end position="1349"/>
    </location>
</feature>
<organism evidence="4 5">
    <name type="scientific">Scleroderma citrinum Foug A</name>
    <dbReference type="NCBI Taxonomy" id="1036808"/>
    <lineage>
        <taxon>Eukaryota</taxon>
        <taxon>Fungi</taxon>
        <taxon>Dikarya</taxon>
        <taxon>Basidiomycota</taxon>
        <taxon>Agaricomycotina</taxon>
        <taxon>Agaricomycetes</taxon>
        <taxon>Agaricomycetidae</taxon>
        <taxon>Boletales</taxon>
        <taxon>Sclerodermatineae</taxon>
        <taxon>Sclerodermataceae</taxon>
        <taxon>Scleroderma</taxon>
    </lineage>
</organism>
<dbReference type="InParanoid" id="A0A0C3DGC7"/>
<evidence type="ECO:0000256" key="1">
    <source>
        <dbReference type="PROSITE-ProRule" id="PRU00042"/>
    </source>
</evidence>
<dbReference type="PANTHER" id="PTHR38248">
    <property type="entry name" value="FUNK1 6"/>
    <property type="match status" value="1"/>
</dbReference>
<dbReference type="Pfam" id="PF17667">
    <property type="entry name" value="Pkinase_fungal"/>
    <property type="match status" value="1"/>
</dbReference>
<keyword evidence="5" id="KW-1185">Reference proteome</keyword>
<feature type="compositionally biased region" description="Polar residues" evidence="2">
    <location>
        <begin position="1202"/>
        <end position="1211"/>
    </location>
</feature>
<dbReference type="Proteomes" id="UP000053989">
    <property type="component" value="Unassembled WGS sequence"/>
</dbReference>
<dbReference type="InterPro" id="IPR040976">
    <property type="entry name" value="Pkinase_fungal"/>
</dbReference>
<feature type="compositionally biased region" description="Polar residues" evidence="2">
    <location>
        <begin position="1378"/>
        <end position="1416"/>
    </location>
</feature>
<dbReference type="InterPro" id="IPR045341">
    <property type="entry name" value="DUF6532"/>
</dbReference>
<dbReference type="Pfam" id="PF20722">
    <property type="entry name" value="DUF6830"/>
    <property type="match status" value="1"/>
</dbReference>
<accession>A0A0C3DGC7</accession>
<dbReference type="InterPro" id="IPR041078">
    <property type="entry name" value="Plavaka"/>
</dbReference>
<keyword evidence="1" id="KW-0863">Zinc-finger</keyword>
<feature type="region of interest" description="Disordered" evidence="2">
    <location>
        <begin position="1378"/>
        <end position="1418"/>
    </location>
</feature>
<evidence type="ECO:0000313" key="5">
    <source>
        <dbReference type="Proteomes" id="UP000053989"/>
    </source>
</evidence>
<evidence type="ECO:0000313" key="4">
    <source>
        <dbReference type="EMBL" id="KIM55106.1"/>
    </source>
</evidence>
<feature type="domain" description="C2H2-type" evidence="3">
    <location>
        <begin position="15"/>
        <end position="42"/>
    </location>
</feature>
<keyword evidence="1" id="KW-0862">Zinc</keyword>
<name>A0A0C3DGC7_9AGAM</name>
<proteinExistence type="predicted"/>
<dbReference type="EMBL" id="KN822141">
    <property type="protein sequence ID" value="KIM55106.1"/>
    <property type="molecule type" value="Genomic_DNA"/>
</dbReference>
<protein>
    <recommendedName>
        <fullName evidence="3">C2H2-type domain-containing protein</fullName>
    </recommendedName>
</protein>
<dbReference type="InterPro" id="IPR013087">
    <property type="entry name" value="Znf_C2H2_type"/>
</dbReference>
<sequence>MPKAKKKFTCSRKTSFCPDCGKQFANRTNILRHMNQRSNTCSSIMNGISYYEPYAPRATQVPDLFDEAQCDRLEETPEWECDQVDFNMLDSDVSTRSPHPEAALDTSNIKYYPGASTTYGQGATFMSEFFTDKNPVDCIQSLLSHPFFKCHLSFVPRKVWSTAARAVHVYNKWFTGDHAWELQSELPDGATLLGVILSSDKTNISVISGNHMAHPLLLSLANIDTDICSKSSLHSFLLLALLPVPSFIHNKSHVWGLLSDRLIHQCLDFVLKPLKIAAAIGVMMSDPVGNLRHCYTPLVAYIANTPEQNLVACTSPKALPVSTTIYKEFGDGICHPPRTAAGTLHAIKVMCAKLPPTDLINFLKAAKEHWLNGIFKLFWRDWFHSDPSRFLLLEVLHHLHCFSFDHDLQWCISVVGSEELDYCFSLTWTLIGYHSFDEGVSKLKQVTGCDHCTIQRYIISIVTGAVPPQFLTAIHGLLDFCYLAQMPSFDKNVLSQLSAALQSFHDNKEAIISASIARHLDRTEKCACFDLATCILLCEDVGDACEEDEEHKHKHDEETDVASFYPSPTHKVINYFDIASSLSNGNFPDSPKPFRTFASSTTAINLALKPSFRMSIGNASELFQIPDLHTAICEYFYCSARGEAHKVSGRRHATAHCDMLTTGLQIWSKIRVQQQTFHDSSAVEPPQTLTISPPSQHNASGTYDFAIVSPTADSDWPLNGLNGHLVVQLCLVFRILGTDMFLAYVQCFNVTGPDTASGLHGLNDAKLFKAENITDDLIVELENATISESLDSKSNPPWSEYIQSLLGSSSVLKNVSLRLSDLKDSAGKPFYKKGCTASSSRAAKLQPLKGTSDPLSSRAIWRTKSLDPKAPCTSSHGVRRQSIRRKVSSGSETEVVEGTFISTTGKDEEDTAAWLNGLTTSFSSIALTGPIQSLVDQFISIFIDIIHVHECLANDCRILHHDVSLNNALKYACIIPWRTATEDEKKCEVIIADHHFHHGLLIDFDYALLLDSGHNEVSPGEQTGTIPFMAINMLIQYANGSGNIASSPAHDLESLIYMFVWICVVYSHPGQVRSDVPLQQTCVKGWTCIKTLQDVETLCNARTGELSTKFFLNHFTPYFEQLKGPASALYNLLRASRDPNGPPLVHETIKKILLQAFFTVHEPASEPDVNNSVGIKWVAKHQKGTRQKRSHQDVGIIGTEPSLASSGQSGVDTHKKAKTSTENHVRHSLRENKGSGGQVAQLQTLEQLQTQTSHRVSRMDIATANEPLNPMAPSMQKPTSCGSRTSGTVPVSRPLSNTSQGPPLTYQTATAGTHSGFRPSANNKSLPSHDISSGKNQSAPSSHASGLAGLQSSHVPKRFSQVPRPLSQTYSIHNLQGYTTHPSQFTHNFQSSQHQSPQSLNNVDSQSDNFNGSRFPQENHENKCYAHNIEPDINEISPDEDDRIARRVLQGINNRIKLTHTDMFTEPTPEHEAEDYSLNLDAQCDPSDTPQTSSTAHVTVAAGPLAGSAQKFRSYPNKFHEVIEWAKLISQCECATKCAFPDCAMFLDITSVECFNEAISECEDVPPSYWPQYRKELCVLLWEALMMWRLILKSKARDIVLRFYKLGNQFSVEENLAIAQDLIKGSSFVRDGVDKEGSTNNFAAPALAALVVEFFYTGPSALGPVFPKVFGHEALKVAICLAATALRAAIDEYNVTGARQDCNFEYAGYSKVFNGFVNMQWIINSNAKHAAKTKALTMTAKAPVVAYSDEFIPILD</sequence>
<dbReference type="Pfam" id="PF18759">
    <property type="entry name" value="Plavaka"/>
    <property type="match status" value="1"/>
</dbReference>
<feature type="region of interest" description="Disordered" evidence="2">
    <location>
        <begin position="1181"/>
        <end position="1225"/>
    </location>
</feature>
<dbReference type="OrthoDB" id="2675797at2759"/>
<feature type="region of interest" description="Disordered" evidence="2">
    <location>
        <begin position="1265"/>
        <end position="1349"/>
    </location>
</feature>
<dbReference type="HOGENOM" id="CLU_239230_0_0_1"/>
<dbReference type="GO" id="GO:0008270">
    <property type="term" value="F:zinc ion binding"/>
    <property type="evidence" value="ECO:0007669"/>
    <property type="project" value="UniProtKB-KW"/>
</dbReference>
<reference evidence="5" key="2">
    <citation type="submission" date="2015-01" db="EMBL/GenBank/DDBJ databases">
        <title>Evolutionary Origins and Diversification of the Mycorrhizal Mutualists.</title>
        <authorList>
            <consortium name="DOE Joint Genome Institute"/>
            <consortium name="Mycorrhizal Genomics Consortium"/>
            <person name="Kohler A."/>
            <person name="Kuo A."/>
            <person name="Nagy L.G."/>
            <person name="Floudas D."/>
            <person name="Copeland A."/>
            <person name="Barry K.W."/>
            <person name="Cichocki N."/>
            <person name="Veneault-Fourrey C."/>
            <person name="LaButti K."/>
            <person name="Lindquist E.A."/>
            <person name="Lipzen A."/>
            <person name="Lundell T."/>
            <person name="Morin E."/>
            <person name="Murat C."/>
            <person name="Riley R."/>
            <person name="Ohm R."/>
            <person name="Sun H."/>
            <person name="Tunlid A."/>
            <person name="Henrissat B."/>
            <person name="Grigoriev I.V."/>
            <person name="Hibbett D.S."/>
            <person name="Martin F."/>
        </authorList>
    </citation>
    <scope>NUCLEOTIDE SEQUENCE [LARGE SCALE GENOMIC DNA]</scope>
    <source>
        <strain evidence="5">Foug A</strain>
    </source>
</reference>
<evidence type="ECO:0000259" key="3">
    <source>
        <dbReference type="PROSITE" id="PS50157"/>
    </source>
</evidence>
<dbReference type="PANTHER" id="PTHR38248:SF2">
    <property type="entry name" value="FUNK1 11"/>
    <property type="match status" value="1"/>
</dbReference>
<dbReference type="PROSITE" id="PS50157">
    <property type="entry name" value="ZINC_FINGER_C2H2_2"/>
    <property type="match status" value="1"/>
</dbReference>
<feature type="compositionally biased region" description="Polar residues" evidence="2">
    <location>
        <begin position="1276"/>
        <end position="1313"/>
    </location>
</feature>
<reference evidence="4 5" key="1">
    <citation type="submission" date="2014-04" db="EMBL/GenBank/DDBJ databases">
        <authorList>
            <consortium name="DOE Joint Genome Institute"/>
            <person name="Kuo A."/>
            <person name="Kohler A."/>
            <person name="Nagy L.G."/>
            <person name="Floudas D."/>
            <person name="Copeland A."/>
            <person name="Barry K.W."/>
            <person name="Cichocki N."/>
            <person name="Veneault-Fourrey C."/>
            <person name="LaButti K."/>
            <person name="Lindquist E.A."/>
            <person name="Lipzen A."/>
            <person name="Lundell T."/>
            <person name="Morin E."/>
            <person name="Murat C."/>
            <person name="Sun H."/>
            <person name="Tunlid A."/>
            <person name="Henrissat B."/>
            <person name="Grigoriev I.V."/>
            <person name="Hibbett D.S."/>
            <person name="Martin F."/>
            <person name="Nordberg H.P."/>
            <person name="Cantor M.N."/>
            <person name="Hua S.X."/>
        </authorList>
    </citation>
    <scope>NUCLEOTIDE SEQUENCE [LARGE SCALE GENOMIC DNA]</scope>
    <source>
        <strain evidence="4 5">Foug A</strain>
    </source>
</reference>
<evidence type="ECO:0000256" key="2">
    <source>
        <dbReference type="SAM" id="MobiDB-lite"/>
    </source>
</evidence>
<dbReference type="Pfam" id="PF20149">
    <property type="entry name" value="DUF6532"/>
    <property type="match status" value="1"/>
</dbReference>